<dbReference type="AlphaFoldDB" id="A0A8C4NLZ4"/>
<dbReference type="FunFam" id="1.25.40.10:FF:000036">
    <property type="entry name" value="interferon-induced protein with tetratricopeptide repeats 5"/>
    <property type="match status" value="1"/>
</dbReference>
<dbReference type="GeneTree" id="ENSGT00950000182946"/>
<name>A0A8C4NLZ4_EPTBU</name>
<dbReference type="Ensembl" id="ENSEBUT00000006015.1">
    <property type="protein sequence ID" value="ENSEBUP00000005574.1"/>
    <property type="gene ID" value="ENSEBUG00000003772.1"/>
</dbReference>
<dbReference type="GO" id="GO:0045087">
    <property type="term" value="P:innate immune response"/>
    <property type="evidence" value="ECO:0007669"/>
    <property type="project" value="UniProtKB-KW"/>
</dbReference>
<dbReference type="SUPFAM" id="SSF48452">
    <property type="entry name" value="TPR-like"/>
    <property type="match status" value="2"/>
</dbReference>
<reference evidence="6" key="1">
    <citation type="submission" date="2025-08" db="UniProtKB">
        <authorList>
            <consortium name="Ensembl"/>
        </authorList>
    </citation>
    <scope>IDENTIFICATION</scope>
</reference>
<dbReference type="Proteomes" id="UP000694388">
    <property type="component" value="Unplaced"/>
</dbReference>
<dbReference type="PANTHER" id="PTHR10271">
    <property type="entry name" value="INTERFERON-INDUCED PROTEIN WITH TETRATRICOPEPTIDE REPEATS"/>
    <property type="match status" value="1"/>
</dbReference>
<keyword evidence="7" id="KW-1185">Reference proteome</keyword>
<accession>A0A8C4NLZ4</accession>
<keyword evidence="3" id="KW-0802">TPR repeat</keyword>
<dbReference type="GO" id="GO:0005829">
    <property type="term" value="C:cytosol"/>
    <property type="evidence" value="ECO:0007669"/>
    <property type="project" value="TreeGrafter"/>
</dbReference>
<evidence type="ECO:0000256" key="1">
    <source>
        <dbReference type="ARBA" id="ARBA00022588"/>
    </source>
</evidence>
<evidence type="ECO:0000313" key="6">
    <source>
        <dbReference type="Ensembl" id="ENSEBUP00000005574.1"/>
    </source>
</evidence>
<keyword evidence="2" id="KW-0677">Repeat</keyword>
<organism evidence="6 7">
    <name type="scientific">Eptatretus burgeri</name>
    <name type="common">Inshore hagfish</name>
    <dbReference type="NCBI Taxonomy" id="7764"/>
    <lineage>
        <taxon>Eukaryota</taxon>
        <taxon>Metazoa</taxon>
        <taxon>Chordata</taxon>
        <taxon>Craniata</taxon>
        <taxon>Vertebrata</taxon>
        <taxon>Cyclostomata</taxon>
        <taxon>Myxini</taxon>
        <taxon>Myxiniformes</taxon>
        <taxon>Myxinidae</taxon>
        <taxon>Eptatretinae</taxon>
        <taxon>Eptatretus</taxon>
    </lineage>
</organism>
<protein>
    <submittedName>
        <fullName evidence="6">Uncharacterized protein</fullName>
    </submittedName>
</protein>
<dbReference type="PANTHER" id="PTHR10271:SF0">
    <property type="entry name" value="INTERFERON-INDUCED PROTEIN WITH TETRATRICOPEPTIDE REPEATS 5"/>
    <property type="match status" value="1"/>
</dbReference>
<dbReference type="Gene3D" id="1.25.40.10">
    <property type="entry name" value="Tetratricopeptide repeat domain"/>
    <property type="match status" value="3"/>
</dbReference>
<comment type="similarity">
    <text evidence="5">Belongs to the IFIT family.</text>
</comment>
<sequence>FFEAELKQLECHFTWNLEASVREISWLEEAIEFQVKYNSEVWNPAAHNFLAFIAAMKNSWPCALKHLAAAEEASHKTCHQEMSEHNLVLYSNYAWVYFKMNNQQEAKSYLDKVQKISCETQGRDYASQVNPEVLAEKGWTLFLSGFDHYSNAARCLKEALKSRPDQVQWTLACAIVLVRSEWKYNRDDCFTPKIMEGEKLLRRTLELDPENSMASILLALRCQIKQQKEEAHHPTIQKYWGQYLEREGSPESLDEAMRVIEDVLRINPNNPTLLYTVGNVYYKKAKLLENDGTALETRQDQIKCFFDKAIEFNKKSYAVSEKTFVVPMCDVAKMYAELGMIDEARSLYNELFVEQKVLASSSNVQILHAQFGLFLESQNYDEEARNHFSLGAETNENPTTTKTCKLGLALLSQSLGSPHHIRMIHISARHQEDCLQMYENIRFNSIGLIPPGTSTFKNSRCNVNAAPLPAKFACSLKLCVYIYIVMFVW</sequence>
<evidence type="ECO:0000256" key="2">
    <source>
        <dbReference type="ARBA" id="ARBA00022737"/>
    </source>
</evidence>
<keyword evidence="4" id="KW-0391">Immunity</keyword>
<dbReference type="InterPro" id="IPR019734">
    <property type="entry name" value="TPR_rpt"/>
</dbReference>
<keyword evidence="1" id="KW-0399">Innate immunity</keyword>
<evidence type="ECO:0000256" key="5">
    <source>
        <dbReference type="ARBA" id="ARBA00038336"/>
    </source>
</evidence>
<dbReference type="Pfam" id="PF13181">
    <property type="entry name" value="TPR_8"/>
    <property type="match status" value="1"/>
</dbReference>
<evidence type="ECO:0000256" key="4">
    <source>
        <dbReference type="ARBA" id="ARBA00022859"/>
    </source>
</evidence>
<evidence type="ECO:0000313" key="7">
    <source>
        <dbReference type="Proteomes" id="UP000694388"/>
    </source>
</evidence>
<evidence type="ECO:0000256" key="3">
    <source>
        <dbReference type="ARBA" id="ARBA00022803"/>
    </source>
</evidence>
<dbReference type="OMA" id="HISARHQ"/>
<dbReference type="GO" id="GO:0051607">
    <property type="term" value="P:defense response to virus"/>
    <property type="evidence" value="ECO:0007669"/>
    <property type="project" value="TreeGrafter"/>
</dbReference>
<dbReference type="InterPro" id="IPR011990">
    <property type="entry name" value="TPR-like_helical_dom_sf"/>
</dbReference>
<reference evidence="6" key="2">
    <citation type="submission" date="2025-09" db="UniProtKB">
        <authorList>
            <consortium name="Ensembl"/>
        </authorList>
    </citation>
    <scope>IDENTIFICATION</scope>
</reference>
<proteinExistence type="inferred from homology"/>